<sequence>MTSTTPLIDRISNPQETYFNIFSAVSKLELVDLTCSTPLLASLSKHSVILTELRRWNTEFNSYYGQLETEGLETVNITVKIGSYYSIANEALQYRYRRIHSLQGKTVLVCHGIYGLVSRRKQLGVLILERFGIEVEDYFVKMSRVEKTALLNQLLELHSLGIILKGLVPNNVLESDFCSGDLRLIDFAEDNIESNHRCRRAAHPENKTFRFTAETAKTGGGWDYPAVCPDILSVAQNMHFWDHGRYQALSRWCLLPFPLISPGRVLYLGFHFKVDDVPSARLMQRLKPVNWMRVFALDVQETLYRDWFCYMLQEIQKHGLKETLDTALEKLDAWEKVHLPRYPREREWMYPNLKGATPYAHAAGLVSIPYKAS</sequence>
<accession>A0A0D7BIV9</accession>
<reference evidence="1 2" key="1">
    <citation type="journal article" date="2015" name="Fungal Genet. Biol.">
        <title>Evolution of novel wood decay mechanisms in Agaricales revealed by the genome sequences of Fistulina hepatica and Cylindrobasidium torrendii.</title>
        <authorList>
            <person name="Floudas D."/>
            <person name="Held B.W."/>
            <person name="Riley R."/>
            <person name="Nagy L.G."/>
            <person name="Koehler G."/>
            <person name="Ransdell A.S."/>
            <person name="Younus H."/>
            <person name="Chow J."/>
            <person name="Chiniquy J."/>
            <person name="Lipzen A."/>
            <person name="Tritt A."/>
            <person name="Sun H."/>
            <person name="Haridas S."/>
            <person name="LaButti K."/>
            <person name="Ohm R.A."/>
            <person name="Kues U."/>
            <person name="Blanchette R.A."/>
            <person name="Grigoriev I.V."/>
            <person name="Minto R.E."/>
            <person name="Hibbett D.S."/>
        </authorList>
    </citation>
    <scope>NUCLEOTIDE SEQUENCE [LARGE SCALE GENOMIC DNA]</scope>
    <source>
        <strain evidence="1 2">FP15055 ss-10</strain>
    </source>
</reference>
<protein>
    <submittedName>
        <fullName evidence="1">Uncharacterized protein</fullName>
    </submittedName>
</protein>
<dbReference type="OrthoDB" id="2521594at2759"/>
<dbReference type="AlphaFoldDB" id="A0A0D7BIV9"/>
<evidence type="ECO:0000313" key="1">
    <source>
        <dbReference type="EMBL" id="KIY70019.1"/>
    </source>
</evidence>
<keyword evidence="2" id="KW-1185">Reference proteome</keyword>
<gene>
    <name evidence="1" type="ORF">CYLTODRAFT_442240</name>
</gene>
<name>A0A0D7BIV9_9AGAR</name>
<dbReference type="Proteomes" id="UP000054007">
    <property type="component" value="Unassembled WGS sequence"/>
</dbReference>
<proteinExistence type="predicted"/>
<dbReference type="EMBL" id="KN880474">
    <property type="protein sequence ID" value="KIY70019.1"/>
    <property type="molecule type" value="Genomic_DNA"/>
</dbReference>
<evidence type="ECO:0000313" key="2">
    <source>
        <dbReference type="Proteomes" id="UP000054007"/>
    </source>
</evidence>
<organism evidence="1 2">
    <name type="scientific">Cylindrobasidium torrendii FP15055 ss-10</name>
    <dbReference type="NCBI Taxonomy" id="1314674"/>
    <lineage>
        <taxon>Eukaryota</taxon>
        <taxon>Fungi</taxon>
        <taxon>Dikarya</taxon>
        <taxon>Basidiomycota</taxon>
        <taxon>Agaricomycotina</taxon>
        <taxon>Agaricomycetes</taxon>
        <taxon>Agaricomycetidae</taxon>
        <taxon>Agaricales</taxon>
        <taxon>Marasmiineae</taxon>
        <taxon>Physalacriaceae</taxon>
        <taxon>Cylindrobasidium</taxon>
    </lineage>
</organism>